<keyword evidence="3" id="KW-1185">Reference proteome</keyword>
<evidence type="ECO:0000259" key="1">
    <source>
        <dbReference type="Pfam" id="PF14096"/>
    </source>
</evidence>
<dbReference type="EMBL" id="CP101989">
    <property type="protein sequence ID" value="UUI65438.1"/>
    <property type="molecule type" value="Genomic_DNA"/>
</dbReference>
<dbReference type="RefSeq" id="WP_227564720.1">
    <property type="nucleotide sequence ID" value="NZ_CP101989.1"/>
</dbReference>
<organism evidence="2 3">
    <name type="scientific">Cellulomonas wangsupingiae</name>
    <dbReference type="NCBI Taxonomy" id="2968085"/>
    <lineage>
        <taxon>Bacteria</taxon>
        <taxon>Bacillati</taxon>
        <taxon>Actinomycetota</taxon>
        <taxon>Actinomycetes</taxon>
        <taxon>Micrococcales</taxon>
        <taxon>Cellulomonadaceae</taxon>
        <taxon>Cellulomonas</taxon>
    </lineage>
</organism>
<gene>
    <name evidence="2" type="ORF">NP075_01470</name>
</gene>
<protein>
    <submittedName>
        <fullName evidence="2">DUF4274 domain-containing protein</fullName>
    </submittedName>
</protein>
<evidence type="ECO:0000313" key="2">
    <source>
        <dbReference type="EMBL" id="UUI65438.1"/>
    </source>
</evidence>
<dbReference type="Proteomes" id="UP001317322">
    <property type="component" value="Chromosome"/>
</dbReference>
<reference evidence="2 3" key="1">
    <citation type="submission" date="2022-07" db="EMBL/GenBank/DDBJ databases">
        <title>Novel species in genus cellulomonas.</title>
        <authorList>
            <person name="Ye L."/>
        </authorList>
    </citation>
    <scope>NUCLEOTIDE SEQUENCE [LARGE SCALE GENOMIC DNA]</scope>
    <source>
        <strain evidence="3">zg-Y908</strain>
    </source>
</reference>
<feature type="domain" description="DUF4274" evidence="1">
    <location>
        <begin position="23"/>
        <end position="96"/>
    </location>
</feature>
<proteinExistence type="predicted"/>
<sequence>MSTETPGPDAAEQFLRDFLRAASPQQRHTFVRRTGYDDDTLVRFVLDDPTTDRASALAAYWILGAGYYTRYASADEVPEPDRATWELLRTIEERYAAGFWADHGIGFDPTDDDEIDWTEGEGDDPEPYPVPDVMLRAVPGEVVDDADTEDGLPLDVHLRYTALLDA</sequence>
<name>A0ABY5KAJ0_9CELL</name>
<dbReference type="Pfam" id="PF14096">
    <property type="entry name" value="DUF4274"/>
    <property type="match status" value="1"/>
</dbReference>
<dbReference type="InterPro" id="IPR025369">
    <property type="entry name" value="DUF4274"/>
</dbReference>
<evidence type="ECO:0000313" key="3">
    <source>
        <dbReference type="Proteomes" id="UP001317322"/>
    </source>
</evidence>
<accession>A0ABY5KAJ0</accession>